<keyword evidence="3" id="KW-0170">Cobalt</keyword>
<dbReference type="OrthoDB" id="5332339at2"/>
<keyword evidence="1" id="KW-0846">Cobalamin</keyword>
<proteinExistence type="predicted"/>
<dbReference type="EMBL" id="SOCP01000007">
    <property type="protein sequence ID" value="TDV49931.1"/>
    <property type="molecule type" value="Genomic_DNA"/>
</dbReference>
<gene>
    <name evidence="4" type="ORF">CLV71_107279</name>
</gene>
<dbReference type="Gene3D" id="3.20.20.240">
    <property type="entry name" value="Methylmalonyl-CoA mutase"/>
    <property type="match status" value="1"/>
</dbReference>
<keyword evidence="2" id="KW-0413">Isomerase</keyword>
<dbReference type="Proteomes" id="UP000294927">
    <property type="component" value="Unassembled WGS sequence"/>
</dbReference>
<dbReference type="Pfam" id="PF06368">
    <property type="entry name" value="Met_asp_mut_E"/>
    <property type="match status" value="1"/>
</dbReference>
<evidence type="ECO:0000256" key="1">
    <source>
        <dbReference type="ARBA" id="ARBA00022628"/>
    </source>
</evidence>
<evidence type="ECO:0000256" key="2">
    <source>
        <dbReference type="ARBA" id="ARBA00023235"/>
    </source>
</evidence>
<evidence type="ECO:0000313" key="4">
    <source>
        <dbReference type="EMBL" id="TDV49931.1"/>
    </source>
</evidence>
<dbReference type="InterPro" id="IPR006396">
    <property type="entry name" value="Glu_mut_E"/>
</dbReference>
<keyword evidence="5" id="KW-1185">Reference proteome</keyword>
<dbReference type="SUPFAM" id="SSF51703">
    <property type="entry name" value="Cobalamin (vitamin B12)-dependent enzymes"/>
    <property type="match status" value="1"/>
</dbReference>
<evidence type="ECO:0000313" key="5">
    <source>
        <dbReference type="Proteomes" id="UP000294927"/>
    </source>
</evidence>
<name>A0A4V3FT46_9PSEU</name>
<comment type="caution">
    <text evidence="4">The sequence shown here is derived from an EMBL/GenBank/DDBJ whole genome shotgun (WGS) entry which is preliminary data.</text>
</comment>
<reference evidence="4 5" key="1">
    <citation type="submission" date="2019-03" db="EMBL/GenBank/DDBJ databases">
        <title>Genomic Encyclopedia of Archaeal and Bacterial Type Strains, Phase II (KMG-II): from individual species to whole genera.</title>
        <authorList>
            <person name="Goeker M."/>
        </authorList>
    </citation>
    <scope>NUCLEOTIDE SEQUENCE [LARGE SCALE GENOMIC DNA]</scope>
    <source>
        <strain evidence="4 5">DSM 45499</strain>
    </source>
</reference>
<dbReference type="RefSeq" id="WP_133904605.1">
    <property type="nucleotide sequence ID" value="NZ_SOCP01000007.1"/>
</dbReference>
<dbReference type="GO" id="GO:0019670">
    <property type="term" value="P:anaerobic L-glutamate catabolic process"/>
    <property type="evidence" value="ECO:0007669"/>
    <property type="project" value="InterPro"/>
</dbReference>
<dbReference type="InterPro" id="IPR016176">
    <property type="entry name" value="Cbl-dep_enz_cat"/>
</dbReference>
<accession>A0A4V3FT46</accession>
<dbReference type="PIRSF" id="PIRSF001495">
    <property type="entry name" value="Met_asp_mut_epsi"/>
    <property type="match status" value="1"/>
</dbReference>
<protein>
    <submittedName>
        <fullName evidence="4">Glutamate mutase subunit E</fullName>
    </submittedName>
</protein>
<sequence>MNTDGTFHTFMARAARAGELVVQPRMGFGTVGRMRAGLLATRDAGPRTIGTLTLDSYTRIGDFAAAARAIHAGDELNGYPIVNLGPQVTKEMLDGVRTPAFPVQVRHGSATPGPIIDALVAAGLDATEGGPISYCLPYGRTPVNRSVAAWREATRRFAELASTGATPHLESFGGCMLGQLCPPSLLVAISVLEGMFFAQNGITSVSLSYAQQTHPGQDEEAVRALHDIAADLLPGISWHVVIYAYMGLYPATRRGSLELLAAAARLARRGGATRLIVKTPAESSQIPSIEDNVTALRVAAAAAAAVTRSATEPECTGIEAEARQIITRVLDLHDDIGRALTAACALGFLDVPYCLHPDNGGRTRSYIAGDGHLRWAATGTLPVLEPTGRTGSHRMTSAELLRSLSYVRNRYDATAGRQKEPLS</sequence>
<organism evidence="4 5">
    <name type="scientific">Actinophytocola oryzae</name>
    <dbReference type="NCBI Taxonomy" id="502181"/>
    <lineage>
        <taxon>Bacteria</taxon>
        <taxon>Bacillati</taxon>
        <taxon>Actinomycetota</taxon>
        <taxon>Actinomycetes</taxon>
        <taxon>Pseudonocardiales</taxon>
        <taxon>Pseudonocardiaceae</taxon>
    </lineage>
</organism>
<dbReference type="GO" id="GO:0031419">
    <property type="term" value="F:cobalamin binding"/>
    <property type="evidence" value="ECO:0007669"/>
    <property type="project" value="UniProtKB-KW"/>
</dbReference>
<evidence type="ECO:0000256" key="3">
    <source>
        <dbReference type="ARBA" id="ARBA00023285"/>
    </source>
</evidence>
<dbReference type="AlphaFoldDB" id="A0A4V3FT46"/>
<dbReference type="GO" id="GO:0050097">
    <property type="term" value="F:methylaspartate mutase activity"/>
    <property type="evidence" value="ECO:0007669"/>
    <property type="project" value="InterPro"/>
</dbReference>